<name>E6JZP5_PARDN</name>
<keyword evidence="2" id="KW-1185">Reference proteome</keyword>
<proteinExistence type="predicted"/>
<evidence type="ECO:0000313" key="2">
    <source>
        <dbReference type="Proteomes" id="UP000004946"/>
    </source>
</evidence>
<dbReference type="AlphaFoldDB" id="E6JZP5"/>
<reference evidence="1 2" key="1">
    <citation type="submission" date="2010-12" db="EMBL/GenBank/DDBJ databases">
        <authorList>
            <person name="Muzny D."/>
            <person name="Qin X."/>
            <person name="Buhay C."/>
            <person name="Dugan-Rocha S."/>
            <person name="Ding Y."/>
            <person name="Chen G."/>
            <person name="Hawes A."/>
            <person name="Holder M."/>
            <person name="Jhangiani S."/>
            <person name="Johnson A."/>
            <person name="Khan Z."/>
            <person name="Li Z."/>
            <person name="Liu W."/>
            <person name="Liu X."/>
            <person name="Perez L."/>
            <person name="Shen H."/>
            <person name="Wang Q."/>
            <person name="Watt J."/>
            <person name="Xi L."/>
            <person name="Xin Y."/>
            <person name="Zhou J."/>
            <person name="Deng J."/>
            <person name="Jiang H."/>
            <person name="Liu Y."/>
            <person name="Qu J."/>
            <person name="Song X.-Z."/>
            <person name="Zhang L."/>
            <person name="Villasana D."/>
            <person name="Johnson A."/>
            <person name="Liu J."/>
            <person name="Liyanage D."/>
            <person name="Lorensuhewa L."/>
            <person name="Robinson T."/>
            <person name="Song A."/>
            <person name="Song B.-B."/>
            <person name="Dinh H."/>
            <person name="Thornton R."/>
            <person name="Coyle M."/>
            <person name="Francisco L."/>
            <person name="Jackson L."/>
            <person name="Javaid M."/>
            <person name="Korchina V."/>
            <person name="Kovar C."/>
            <person name="Mata R."/>
            <person name="Mathew T."/>
            <person name="Ngo R."/>
            <person name="Nguyen L."/>
            <person name="Nguyen N."/>
            <person name="Okwuonu G."/>
            <person name="Ongeri F."/>
            <person name="Pham C."/>
            <person name="Simmons D."/>
            <person name="Wilczek-Boney K."/>
            <person name="Hale W."/>
            <person name="Jakkamsetti A."/>
            <person name="Pham P."/>
            <person name="Ruth R."/>
            <person name="San Lucas F."/>
            <person name="Warren J."/>
            <person name="Zhang J."/>
            <person name="Zhao Z."/>
            <person name="Zhou C."/>
            <person name="Zhu D."/>
            <person name="Lee S."/>
            <person name="Bess C."/>
            <person name="Blankenburg K."/>
            <person name="Forbes L."/>
            <person name="Fu Q."/>
            <person name="Gubbala S."/>
            <person name="Hirani K."/>
            <person name="Jayaseelan J.C."/>
            <person name="Lara F."/>
            <person name="Munidasa M."/>
            <person name="Palculict T."/>
            <person name="Patil S."/>
            <person name="Pu L.-L."/>
            <person name="Saada N."/>
            <person name="Tang L."/>
            <person name="Weissenberger G."/>
            <person name="Zhu Y."/>
            <person name="Hemphill L."/>
            <person name="Shang Y."/>
            <person name="Youmans B."/>
            <person name="Ayvaz T."/>
            <person name="Ross M."/>
            <person name="Santibanez J."/>
            <person name="Aqrawi P."/>
            <person name="Gross S."/>
            <person name="Joshi V."/>
            <person name="Fowler G."/>
            <person name="Nazareth L."/>
            <person name="Reid J."/>
            <person name="Worley K."/>
            <person name="Petrosino J."/>
            <person name="Highlander S."/>
            <person name="Gibbs R."/>
        </authorList>
    </citation>
    <scope>NUCLEOTIDE SEQUENCE [LARGE SCALE GENOMIC DNA]</scope>
    <source>
        <strain evidence="1 2">DSM 10105</strain>
    </source>
</reference>
<dbReference type="HOGENOM" id="CLU_2863750_0_0_11"/>
<dbReference type="EMBL" id="AEON01000001">
    <property type="protein sequence ID" value="EFT83191.1"/>
    <property type="molecule type" value="Genomic_DNA"/>
</dbReference>
<gene>
    <name evidence="1" type="ORF">HMPREF0620_0196</name>
</gene>
<evidence type="ECO:0000313" key="1">
    <source>
        <dbReference type="EMBL" id="EFT83191.1"/>
    </source>
</evidence>
<dbReference type="Proteomes" id="UP000004946">
    <property type="component" value="Chromosome"/>
</dbReference>
<comment type="caution">
    <text evidence="1">The sequence shown here is derived from an EMBL/GenBank/DDBJ whole genome shotgun (WGS) entry which is preliminary data.</text>
</comment>
<organism evidence="1 2">
    <name type="scientific">Parascardovia denticolens DSM 10105 = JCM 12538</name>
    <dbReference type="NCBI Taxonomy" id="864564"/>
    <lineage>
        <taxon>Bacteria</taxon>
        <taxon>Bacillati</taxon>
        <taxon>Actinomycetota</taxon>
        <taxon>Actinomycetes</taxon>
        <taxon>Bifidobacteriales</taxon>
        <taxon>Bifidobacteriaceae</taxon>
        <taxon>Parascardovia</taxon>
    </lineage>
</organism>
<accession>E6JZP5</accession>
<protein>
    <submittedName>
        <fullName evidence="1">Uncharacterized protein</fullName>
    </submittedName>
</protein>
<sequence>MTSGEIQHMWMQKPSKKTAQWVSLQEWVKGQDVIIKGVVTSLETVGLDGRSENMKIRILNMATHTSRQAGQA</sequence>